<feature type="transmembrane region" description="Helical" evidence="7">
    <location>
        <begin position="135"/>
        <end position="158"/>
    </location>
</feature>
<evidence type="ECO:0000256" key="7">
    <source>
        <dbReference type="RuleBase" id="RU363032"/>
    </source>
</evidence>
<feature type="transmembrane region" description="Helical" evidence="7">
    <location>
        <begin position="164"/>
        <end position="190"/>
    </location>
</feature>
<dbReference type="EMBL" id="RZGZ01000004">
    <property type="protein sequence ID" value="RUQ98262.1"/>
    <property type="molecule type" value="Genomic_DNA"/>
</dbReference>
<evidence type="ECO:0000256" key="5">
    <source>
        <dbReference type="ARBA" id="ARBA00022989"/>
    </source>
</evidence>
<dbReference type="PANTHER" id="PTHR32243">
    <property type="entry name" value="MALTOSE TRANSPORT SYSTEM PERMEASE-RELATED"/>
    <property type="match status" value="1"/>
</dbReference>
<comment type="similarity">
    <text evidence="7">Belongs to the binding-protein-dependent transport system permease family.</text>
</comment>
<evidence type="ECO:0000259" key="9">
    <source>
        <dbReference type="PROSITE" id="PS50928"/>
    </source>
</evidence>
<feature type="transmembrane region" description="Helical" evidence="7">
    <location>
        <begin position="95"/>
        <end position="123"/>
    </location>
</feature>
<evidence type="ECO:0000256" key="2">
    <source>
        <dbReference type="ARBA" id="ARBA00022448"/>
    </source>
</evidence>
<comment type="caution">
    <text evidence="10">The sequence shown here is derived from an EMBL/GenBank/DDBJ whole genome shotgun (WGS) entry which is preliminary data.</text>
</comment>
<feature type="transmembrane region" description="Helical" evidence="7">
    <location>
        <begin position="37"/>
        <end position="59"/>
    </location>
</feature>
<dbReference type="InterPro" id="IPR050901">
    <property type="entry name" value="BP-dep_ABC_trans_perm"/>
</dbReference>
<name>A0A433JQ64_9MICO</name>
<keyword evidence="4 7" id="KW-0812">Transmembrane</keyword>
<proteinExistence type="inferred from homology"/>
<dbReference type="Pfam" id="PF00528">
    <property type="entry name" value="BPD_transp_1"/>
    <property type="match status" value="1"/>
</dbReference>
<feature type="transmembrane region" description="Helical" evidence="7">
    <location>
        <begin position="211"/>
        <end position="236"/>
    </location>
</feature>
<evidence type="ECO:0000256" key="8">
    <source>
        <dbReference type="SAM" id="MobiDB-lite"/>
    </source>
</evidence>
<organism evidence="10 11">
    <name type="scientific">Labedella endophytica</name>
    <dbReference type="NCBI Taxonomy" id="1523160"/>
    <lineage>
        <taxon>Bacteria</taxon>
        <taxon>Bacillati</taxon>
        <taxon>Actinomycetota</taxon>
        <taxon>Actinomycetes</taxon>
        <taxon>Micrococcales</taxon>
        <taxon>Microbacteriaceae</taxon>
        <taxon>Labedella</taxon>
    </lineage>
</organism>
<sequence length="305" mass="33124">MTAQTVDALPGAPRTRAASTGRMRKRRDAGTRRPSDLLLLVPLFIVLALIVFPVFWMIFTSLRPERALTGALEWGTVFDGLGFDSYRRLFAGSNFGLYIVNSLVVALVSTAITVVIASVAAYALSRFRFRFRGPVLLAVVATQLLPFVVLITPIYLVFSQLGLLNSYVGLTVVYVAMTLPLAIYLMMGYFNTIPHGLDEAARIDGCSTVSVIFRVIMPIAWPGIVTVTVTSFIASWEEFLFAGVLMTDETKKTVQVGLSGFFGEYATDWGVVMAASVVAAVPTIVLFTTIQKRLVAGMAAGSVKE</sequence>
<dbReference type="InterPro" id="IPR000515">
    <property type="entry name" value="MetI-like"/>
</dbReference>
<comment type="subcellular location">
    <subcellularLocation>
        <location evidence="1 7">Cell membrane</location>
        <topology evidence="1 7">Multi-pass membrane protein</topology>
    </subcellularLocation>
</comment>
<keyword evidence="6 7" id="KW-0472">Membrane</keyword>
<accession>A0A433JQ64</accession>
<feature type="transmembrane region" description="Helical" evidence="7">
    <location>
        <begin position="269"/>
        <end position="290"/>
    </location>
</feature>
<dbReference type="Gene3D" id="1.10.3720.10">
    <property type="entry name" value="MetI-like"/>
    <property type="match status" value="1"/>
</dbReference>
<dbReference type="PANTHER" id="PTHR32243:SF18">
    <property type="entry name" value="INNER MEMBRANE ABC TRANSPORTER PERMEASE PROTEIN YCJP"/>
    <property type="match status" value="1"/>
</dbReference>
<feature type="region of interest" description="Disordered" evidence="8">
    <location>
        <begin position="1"/>
        <end position="29"/>
    </location>
</feature>
<dbReference type="InterPro" id="IPR035906">
    <property type="entry name" value="MetI-like_sf"/>
</dbReference>
<evidence type="ECO:0000256" key="3">
    <source>
        <dbReference type="ARBA" id="ARBA00022475"/>
    </source>
</evidence>
<dbReference type="PROSITE" id="PS50928">
    <property type="entry name" value="ABC_TM1"/>
    <property type="match status" value="1"/>
</dbReference>
<keyword evidence="2 7" id="KW-0813">Transport</keyword>
<evidence type="ECO:0000256" key="6">
    <source>
        <dbReference type="ARBA" id="ARBA00023136"/>
    </source>
</evidence>
<dbReference type="Proteomes" id="UP000274909">
    <property type="component" value="Unassembled WGS sequence"/>
</dbReference>
<dbReference type="GO" id="GO:0055085">
    <property type="term" value="P:transmembrane transport"/>
    <property type="evidence" value="ECO:0007669"/>
    <property type="project" value="InterPro"/>
</dbReference>
<evidence type="ECO:0000256" key="1">
    <source>
        <dbReference type="ARBA" id="ARBA00004651"/>
    </source>
</evidence>
<dbReference type="CDD" id="cd06261">
    <property type="entry name" value="TM_PBP2"/>
    <property type="match status" value="1"/>
</dbReference>
<evidence type="ECO:0000313" key="10">
    <source>
        <dbReference type="EMBL" id="RUQ98262.1"/>
    </source>
</evidence>
<dbReference type="GO" id="GO:0005886">
    <property type="term" value="C:plasma membrane"/>
    <property type="evidence" value="ECO:0007669"/>
    <property type="project" value="UniProtKB-SubCell"/>
</dbReference>
<gene>
    <name evidence="10" type="ORF">ELQ94_14750</name>
</gene>
<feature type="domain" description="ABC transmembrane type-1" evidence="9">
    <location>
        <begin position="99"/>
        <end position="290"/>
    </location>
</feature>
<dbReference type="AlphaFoldDB" id="A0A433JQ64"/>
<evidence type="ECO:0000256" key="4">
    <source>
        <dbReference type="ARBA" id="ARBA00022692"/>
    </source>
</evidence>
<protein>
    <submittedName>
        <fullName evidence="10">Carbohydrate ABC transporter permease</fullName>
    </submittedName>
</protein>
<keyword evidence="5 7" id="KW-1133">Transmembrane helix</keyword>
<dbReference type="RefSeq" id="WP_127051116.1">
    <property type="nucleotide sequence ID" value="NZ_RZGZ01000004.1"/>
</dbReference>
<reference evidence="10 11" key="1">
    <citation type="submission" date="2018-12" db="EMBL/GenBank/DDBJ databases">
        <authorList>
            <person name="Li F."/>
        </authorList>
    </citation>
    <scope>NUCLEOTIDE SEQUENCE [LARGE SCALE GENOMIC DNA]</scope>
    <source>
        <strain evidence="10 11">EGI 6500705</strain>
    </source>
</reference>
<dbReference type="SUPFAM" id="SSF161098">
    <property type="entry name" value="MetI-like"/>
    <property type="match status" value="1"/>
</dbReference>
<dbReference type="OrthoDB" id="3569827at2"/>
<keyword evidence="11" id="KW-1185">Reference proteome</keyword>
<evidence type="ECO:0000313" key="11">
    <source>
        <dbReference type="Proteomes" id="UP000274909"/>
    </source>
</evidence>
<keyword evidence="3" id="KW-1003">Cell membrane</keyword>